<evidence type="ECO:0000256" key="1">
    <source>
        <dbReference type="ARBA" id="ARBA00008231"/>
    </source>
</evidence>
<proteinExistence type="inferred from homology"/>
<accession>A0AA37X5Y4</accession>
<evidence type="ECO:0000256" key="2">
    <source>
        <dbReference type="ARBA" id="ARBA00022946"/>
    </source>
</evidence>
<dbReference type="InterPro" id="IPR023335">
    <property type="entry name" value="ATP12_ortho_dom_sf"/>
</dbReference>
<evidence type="ECO:0000256" key="3">
    <source>
        <dbReference type="ARBA" id="ARBA00023186"/>
    </source>
</evidence>
<dbReference type="EMBL" id="BSPP01000013">
    <property type="protein sequence ID" value="GLS88491.1"/>
    <property type="molecule type" value="Genomic_DNA"/>
</dbReference>
<reference evidence="4 5" key="1">
    <citation type="journal article" date="2014" name="Int. J. Syst. Evol. Microbiol.">
        <title>Complete genome sequence of Corynebacterium casei LMG S-19264T (=DSM 44701T), isolated from a smear-ripened cheese.</title>
        <authorList>
            <consortium name="US DOE Joint Genome Institute (JGI-PGF)"/>
            <person name="Walter F."/>
            <person name="Albersmeier A."/>
            <person name="Kalinowski J."/>
            <person name="Ruckert C."/>
        </authorList>
    </citation>
    <scope>NUCLEOTIDE SEQUENCE [LARGE SCALE GENOMIC DNA]</scope>
    <source>
        <strain evidence="4 5">NBRC 111766</strain>
    </source>
</reference>
<gene>
    <name evidence="4" type="ORF">GCM10010873_34650</name>
</gene>
<comment type="caution">
    <text evidence="4">The sequence shown here is derived from an EMBL/GenBank/DDBJ whole genome shotgun (WGS) entry which is preliminary data.</text>
</comment>
<organism evidence="4 5">
    <name type="scientific">Cypionkella aquatica</name>
    <dbReference type="NCBI Taxonomy" id="1756042"/>
    <lineage>
        <taxon>Bacteria</taxon>
        <taxon>Pseudomonadati</taxon>
        <taxon>Pseudomonadota</taxon>
        <taxon>Alphaproteobacteria</taxon>
        <taxon>Rhodobacterales</taxon>
        <taxon>Paracoccaceae</taxon>
        <taxon>Cypionkella</taxon>
    </lineage>
</organism>
<comment type="similarity">
    <text evidence="1">Belongs to the ATP12 family.</text>
</comment>
<evidence type="ECO:0000313" key="5">
    <source>
        <dbReference type="Proteomes" id="UP001157355"/>
    </source>
</evidence>
<dbReference type="Gene3D" id="1.10.3580.10">
    <property type="entry name" value="ATP12 ATPase"/>
    <property type="match status" value="1"/>
</dbReference>
<dbReference type="InterPro" id="IPR042272">
    <property type="entry name" value="ATP12_ATP_synth-F1-assembly_N"/>
</dbReference>
<protein>
    <submittedName>
        <fullName evidence="4">ATPase</fullName>
    </submittedName>
</protein>
<dbReference type="GO" id="GO:0043461">
    <property type="term" value="P:proton-transporting ATP synthase complex assembly"/>
    <property type="evidence" value="ECO:0007669"/>
    <property type="project" value="InterPro"/>
</dbReference>
<dbReference type="InterPro" id="IPR011419">
    <property type="entry name" value="ATP12_ATP_synth-F1-assembly"/>
</dbReference>
<evidence type="ECO:0000313" key="4">
    <source>
        <dbReference type="EMBL" id="GLS88491.1"/>
    </source>
</evidence>
<dbReference type="PANTHER" id="PTHR21013">
    <property type="entry name" value="ATP SYNTHASE MITOCHONDRIAL F1 COMPLEX ASSEMBLY FACTOR 2/ATP12 PROTEIN, MITOCHONDRIAL PRECURSOR"/>
    <property type="match status" value="1"/>
</dbReference>
<dbReference type="SUPFAM" id="SSF160909">
    <property type="entry name" value="ATP12-like"/>
    <property type="match status" value="1"/>
</dbReference>
<dbReference type="PANTHER" id="PTHR21013:SF10">
    <property type="entry name" value="ATP SYNTHASE MITOCHONDRIAL F1 COMPLEX ASSEMBLY FACTOR 2"/>
    <property type="match status" value="1"/>
</dbReference>
<name>A0AA37X5Y4_9RHOB</name>
<dbReference type="AlphaFoldDB" id="A0AA37X5Y4"/>
<dbReference type="Pfam" id="PF07542">
    <property type="entry name" value="ATP12"/>
    <property type="match status" value="1"/>
</dbReference>
<keyword evidence="3" id="KW-0143">Chaperone</keyword>
<keyword evidence="2" id="KW-0809">Transit peptide</keyword>
<dbReference type="Proteomes" id="UP001157355">
    <property type="component" value="Unassembled WGS sequence"/>
</dbReference>
<sequence length="235" mass="25362">MSSWTAKRFWKQAVAEPCDGGFTVTLDGRAVKTPAKRALVVPTLAMAEVIAAEWDAQSGRVKPETMPATRAANSAIDNVAIQFDAVAADLARYGETDLLCYRATGPQELIDRQSDAWDPLLEWSAAALRAPLIATAGVMHIRQPETSVAKLAAQVRAFTPFQLAAVHDLIAISGSLILALAVTRGRLSLDQCWALSRIDETWQNELWGVDEDAAALESLKLQALAEAARFFALCG</sequence>
<dbReference type="Gene3D" id="3.30.2180.10">
    <property type="entry name" value="ATP12-like"/>
    <property type="match status" value="1"/>
</dbReference>
<dbReference type="RefSeq" id="WP_284326634.1">
    <property type="nucleotide sequence ID" value="NZ_BSPP01000013.1"/>
</dbReference>
<keyword evidence="5" id="KW-1185">Reference proteome</keyword>